<organism evidence="6 7">
    <name type="scientific">Aegilops tauschii subsp. strangulata</name>
    <name type="common">Goatgrass</name>
    <dbReference type="NCBI Taxonomy" id="200361"/>
    <lineage>
        <taxon>Eukaryota</taxon>
        <taxon>Viridiplantae</taxon>
        <taxon>Streptophyta</taxon>
        <taxon>Embryophyta</taxon>
        <taxon>Tracheophyta</taxon>
        <taxon>Spermatophyta</taxon>
        <taxon>Magnoliopsida</taxon>
        <taxon>Liliopsida</taxon>
        <taxon>Poales</taxon>
        <taxon>Poaceae</taxon>
        <taxon>BOP clade</taxon>
        <taxon>Pooideae</taxon>
        <taxon>Triticodae</taxon>
        <taxon>Triticeae</taxon>
        <taxon>Triticinae</taxon>
        <taxon>Aegilops</taxon>
    </lineage>
</organism>
<dbReference type="EnsemblPlants" id="AET6Gv20206500.5">
    <property type="protein sequence ID" value="AET6Gv20206500.5"/>
    <property type="gene ID" value="AET6Gv20206500"/>
</dbReference>
<dbReference type="Gramene" id="AET6Gv20206500.8">
    <property type="protein sequence ID" value="AET6Gv20206500.8"/>
    <property type="gene ID" value="AET6Gv20206500"/>
</dbReference>
<name>A0A453N3W7_AEGTS</name>
<evidence type="ECO:0000313" key="7">
    <source>
        <dbReference type="Proteomes" id="UP000015105"/>
    </source>
</evidence>
<comment type="subcellular location">
    <subcellularLocation>
        <location evidence="2">Cytoplasm</location>
    </subcellularLocation>
    <subcellularLocation>
        <location evidence="1">Nucleus</location>
    </subcellularLocation>
</comment>
<evidence type="ECO:0000313" key="6">
    <source>
        <dbReference type="EnsemblPlants" id="AET6Gv20206500.8"/>
    </source>
</evidence>
<reference evidence="7" key="2">
    <citation type="journal article" date="2017" name="Nat. Plants">
        <title>The Aegilops tauschii genome reveals multiple impacts of transposons.</title>
        <authorList>
            <person name="Zhao G."/>
            <person name="Zou C."/>
            <person name="Li K."/>
            <person name="Wang K."/>
            <person name="Li T."/>
            <person name="Gao L."/>
            <person name="Zhang X."/>
            <person name="Wang H."/>
            <person name="Yang Z."/>
            <person name="Liu X."/>
            <person name="Jiang W."/>
            <person name="Mao L."/>
            <person name="Kong X."/>
            <person name="Jiao Y."/>
            <person name="Jia J."/>
        </authorList>
    </citation>
    <scope>NUCLEOTIDE SEQUENCE [LARGE SCALE GENOMIC DNA]</scope>
    <source>
        <strain evidence="7">cv. AL8/78</strain>
    </source>
</reference>
<feature type="domain" description="PSMD12/CSN4-like N-terminal" evidence="5">
    <location>
        <begin position="29"/>
        <end position="137"/>
    </location>
</feature>
<dbReference type="Gramene" id="AET6Gv20206500.5">
    <property type="protein sequence ID" value="AET6Gv20206500.5"/>
    <property type="gene ID" value="AET6Gv20206500"/>
</dbReference>
<dbReference type="PANTHER" id="PTHR10855:SF2">
    <property type="entry name" value="COP9 SIGNALOSOME COMPLEX SUBUNIT 4"/>
    <property type="match status" value="1"/>
</dbReference>
<dbReference type="AlphaFoldDB" id="A0A453N3W7"/>
<protein>
    <recommendedName>
        <fullName evidence="5">PSMD12/CSN4-like N-terminal domain-containing protein</fullName>
    </recommendedName>
</protein>
<dbReference type="GO" id="GO:0008180">
    <property type="term" value="C:COP9 signalosome"/>
    <property type="evidence" value="ECO:0007669"/>
    <property type="project" value="TreeGrafter"/>
</dbReference>
<reference evidence="6" key="3">
    <citation type="journal article" date="2017" name="Nature">
        <title>Genome sequence of the progenitor of the wheat D genome Aegilops tauschii.</title>
        <authorList>
            <person name="Luo M.C."/>
            <person name="Gu Y.Q."/>
            <person name="Puiu D."/>
            <person name="Wang H."/>
            <person name="Twardziok S.O."/>
            <person name="Deal K.R."/>
            <person name="Huo N."/>
            <person name="Zhu T."/>
            <person name="Wang L."/>
            <person name="Wang Y."/>
            <person name="McGuire P.E."/>
            <person name="Liu S."/>
            <person name="Long H."/>
            <person name="Ramasamy R.K."/>
            <person name="Rodriguez J.C."/>
            <person name="Van S.L."/>
            <person name="Yuan L."/>
            <person name="Wang Z."/>
            <person name="Xia Z."/>
            <person name="Xiao L."/>
            <person name="Anderson O.D."/>
            <person name="Ouyang S."/>
            <person name="Liang Y."/>
            <person name="Zimin A.V."/>
            <person name="Pertea G."/>
            <person name="Qi P."/>
            <person name="Bennetzen J.L."/>
            <person name="Dai X."/>
            <person name="Dawson M.W."/>
            <person name="Muller H.G."/>
            <person name="Kugler K."/>
            <person name="Rivarola-Duarte L."/>
            <person name="Spannagl M."/>
            <person name="Mayer K.F.X."/>
            <person name="Lu F.H."/>
            <person name="Bevan M.W."/>
            <person name="Leroy P."/>
            <person name="Li P."/>
            <person name="You F.M."/>
            <person name="Sun Q."/>
            <person name="Liu Z."/>
            <person name="Lyons E."/>
            <person name="Wicker T."/>
            <person name="Salzberg S.L."/>
            <person name="Devos K.M."/>
            <person name="Dvorak J."/>
        </authorList>
    </citation>
    <scope>NUCLEOTIDE SEQUENCE [LARGE SCALE GENOMIC DNA]</scope>
    <source>
        <strain evidence="6">cv. AL8/78</strain>
    </source>
</reference>
<accession>A0A453N3W7</accession>
<dbReference type="InterPro" id="IPR040134">
    <property type="entry name" value="PSMD12/CSN4"/>
</dbReference>
<sequence>MEETGSNITIDQLKEYVWKTLKSGKVVVVREKFPELYESEQQWLRAAQMLSGIDLDSGIRMLDDTNKLSKCVQIARLYLEYDDAVNAEAFINKDSFLVTNSNQEVLNLQYKVCYVRILDLKRKFLEAALRYYGISQILSNAKLGTSKA</sequence>
<reference evidence="7" key="1">
    <citation type="journal article" date="2014" name="Science">
        <title>Ancient hybridizations among the ancestral genomes of bread wheat.</title>
        <authorList>
            <consortium name="International Wheat Genome Sequencing Consortium,"/>
            <person name="Marcussen T."/>
            <person name="Sandve S.R."/>
            <person name="Heier L."/>
            <person name="Spannagl M."/>
            <person name="Pfeifer M."/>
            <person name="Jakobsen K.S."/>
            <person name="Wulff B.B."/>
            <person name="Steuernagel B."/>
            <person name="Mayer K.F."/>
            <person name="Olsen O.A."/>
        </authorList>
    </citation>
    <scope>NUCLEOTIDE SEQUENCE [LARGE SCALE GENOMIC DNA]</scope>
    <source>
        <strain evidence="7">cv. AL8/78</strain>
    </source>
</reference>
<dbReference type="Pfam" id="PF22241">
    <property type="entry name" value="PSMD12-CSN4_N"/>
    <property type="match status" value="1"/>
</dbReference>
<dbReference type="PANTHER" id="PTHR10855">
    <property type="entry name" value="26S PROTEASOME NON-ATPASE REGULATORY SUBUNIT 12/COP9 SIGNALOSOME COMPLEX SUBUNIT 4"/>
    <property type="match status" value="1"/>
</dbReference>
<dbReference type="InterPro" id="IPR054559">
    <property type="entry name" value="PSMD12-CSN4-like_N"/>
</dbReference>
<dbReference type="Proteomes" id="UP000015105">
    <property type="component" value="Chromosome 6D"/>
</dbReference>
<dbReference type="EnsemblPlants" id="AET6Gv20206500.8">
    <property type="protein sequence ID" value="AET6Gv20206500.8"/>
    <property type="gene ID" value="AET6Gv20206500"/>
</dbReference>
<keyword evidence="3" id="KW-0963">Cytoplasm</keyword>
<evidence type="ECO:0000256" key="1">
    <source>
        <dbReference type="ARBA" id="ARBA00004123"/>
    </source>
</evidence>
<reference evidence="6" key="4">
    <citation type="submission" date="2019-03" db="UniProtKB">
        <authorList>
            <consortium name="EnsemblPlants"/>
        </authorList>
    </citation>
    <scope>IDENTIFICATION</scope>
</reference>
<keyword evidence="4" id="KW-0539">Nucleus</keyword>
<dbReference type="RefSeq" id="XP_073357104.1">
    <property type="nucleotide sequence ID" value="XM_073501003.1"/>
</dbReference>
<evidence type="ECO:0000256" key="3">
    <source>
        <dbReference type="ARBA" id="ARBA00022490"/>
    </source>
</evidence>
<evidence type="ECO:0000256" key="2">
    <source>
        <dbReference type="ARBA" id="ARBA00004496"/>
    </source>
</evidence>
<evidence type="ECO:0000256" key="4">
    <source>
        <dbReference type="ARBA" id="ARBA00023242"/>
    </source>
</evidence>
<dbReference type="GO" id="GO:0005829">
    <property type="term" value="C:cytosol"/>
    <property type="evidence" value="ECO:0007669"/>
    <property type="project" value="TreeGrafter"/>
</dbReference>
<proteinExistence type="predicted"/>
<evidence type="ECO:0000259" key="5">
    <source>
        <dbReference type="Pfam" id="PF22241"/>
    </source>
</evidence>
<keyword evidence="7" id="KW-1185">Reference proteome</keyword>
<dbReference type="GeneID" id="120966153"/>
<reference evidence="6" key="5">
    <citation type="journal article" date="2021" name="G3 (Bethesda)">
        <title>Aegilops tauschii genome assembly Aet v5.0 features greater sequence contiguity and improved annotation.</title>
        <authorList>
            <person name="Wang L."/>
            <person name="Zhu T."/>
            <person name="Rodriguez J.C."/>
            <person name="Deal K.R."/>
            <person name="Dubcovsky J."/>
            <person name="McGuire P.E."/>
            <person name="Lux T."/>
            <person name="Spannagl M."/>
            <person name="Mayer K.F.X."/>
            <person name="Baldrich P."/>
            <person name="Meyers B.C."/>
            <person name="Huo N."/>
            <person name="Gu Y.Q."/>
            <person name="Zhou H."/>
            <person name="Devos K.M."/>
            <person name="Bennetzen J.L."/>
            <person name="Unver T."/>
            <person name="Budak H."/>
            <person name="Gulick P.J."/>
            <person name="Galiba G."/>
            <person name="Kalapos B."/>
            <person name="Nelson D.R."/>
            <person name="Li P."/>
            <person name="You F.M."/>
            <person name="Luo M.C."/>
            <person name="Dvorak J."/>
        </authorList>
    </citation>
    <scope>NUCLEOTIDE SEQUENCE [LARGE SCALE GENOMIC DNA]</scope>
    <source>
        <strain evidence="6">cv. AL8/78</strain>
    </source>
</reference>